<name>A0A0D0DB50_9AGAM</name>
<dbReference type="OrthoDB" id="1920326at2759"/>
<dbReference type="Proteomes" id="UP000054538">
    <property type="component" value="Unassembled WGS sequence"/>
</dbReference>
<evidence type="ECO:0000313" key="2">
    <source>
        <dbReference type="EMBL" id="KIK74425.1"/>
    </source>
</evidence>
<evidence type="ECO:0000256" key="1">
    <source>
        <dbReference type="SAM" id="MobiDB-lite"/>
    </source>
</evidence>
<gene>
    <name evidence="2" type="ORF">PAXRUDRAFT_19887</name>
</gene>
<accession>A0A0D0DB50</accession>
<dbReference type="HOGENOM" id="CLU_1454864_0_0_1"/>
<reference evidence="2 3" key="1">
    <citation type="submission" date="2014-04" db="EMBL/GenBank/DDBJ databases">
        <authorList>
            <consortium name="DOE Joint Genome Institute"/>
            <person name="Kuo A."/>
            <person name="Kohler A."/>
            <person name="Jargeat P."/>
            <person name="Nagy L.G."/>
            <person name="Floudas D."/>
            <person name="Copeland A."/>
            <person name="Barry K.W."/>
            <person name="Cichocki N."/>
            <person name="Veneault-Fourrey C."/>
            <person name="LaButti K."/>
            <person name="Lindquist E.A."/>
            <person name="Lipzen A."/>
            <person name="Lundell T."/>
            <person name="Morin E."/>
            <person name="Murat C."/>
            <person name="Sun H."/>
            <person name="Tunlid A."/>
            <person name="Henrissat B."/>
            <person name="Grigoriev I.V."/>
            <person name="Hibbett D.S."/>
            <person name="Martin F."/>
            <person name="Nordberg H.P."/>
            <person name="Cantor M.N."/>
            <person name="Hua S.X."/>
        </authorList>
    </citation>
    <scope>NUCLEOTIDE SEQUENCE [LARGE SCALE GENOMIC DNA]</scope>
    <source>
        <strain evidence="2 3">Ve08.2h10</strain>
    </source>
</reference>
<feature type="compositionally biased region" description="Polar residues" evidence="1">
    <location>
        <begin position="144"/>
        <end position="156"/>
    </location>
</feature>
<keyword evidence="3" id="KW-1185">Reference proteome</keyword>
<dbReference type="AlphaFoldDB" id="A0A0D0DB50"/>
<evidence type="ECO:0000313" key="3">
    <source>
        <dbReference type="Proteomes" id="UP000054538"/>
    </source>
</evidence>
<feature type="region of interest" description="Disordered" evidence="1">
    <location>
        <begin position="137"/>
        <end position="156"/>
    </location>
</feature>
<dbReference type="InParanoid" id="A0A0D0DB50"/>
<proteinExistence type="predicted"/>
<reference evidence="3" key="2">
    <citation type="submission" date="2015-01" db="EMBL/GenBank/DDBJ databases">
        <title>Evolutionary Origins and Diversification of the Mycorrhizal Mutualists.</title>
        <authorList>
            <consortium name="DOE Joint Genome Institute"/>
            <consortium name="Mycorrhizal Genomics Consortium"/>
            <person name="Kohler A."/>
            <person name="Kuo A."/>
            <person name="Nagy L.G."/>
            <person name="Floudas D."/>
            <person name="Copeland A."/>
            <person name="Barry K.W."/>
            <person name="Cichocki N."/>
            <person name="Veneault-Fourrey C."/>
            <person name="LaButti K."/>
            <person name="Lindquist E.A."/>
            <person name="Lipzen A."/>
            <person name="Lundell T."/>
            <person name="Morin E."/>
            <person name="Murat C."/>
            <person name="Riley R."/>
            <person name="Ohm R."/>
            <person name="Sun H."/>
            <person name="Tunlid A."/>
            <person name="Henrissat B."/>
            <person name="Grigoriev I.V."/>
            <person name="Hibbett D.S."/>
            <person name="Martin F."/>
        </authorList>
    </citation>
    <scope>NUCLEOTIDE SEQUENCE [LARGE SCALE GENOMIC DNA]</scope>
    <source>
        <strain evidence="3">Ve08.2h10</strain>
    </source>
</reference>
<sequence length="186" mass="19690">MLEACATWQLYVTLKEVKAPEKVAWSIPGGTPVTMYAPDDRQIATGAVTLDRPAIHGGVKVTQSRIVMVVHPVRVPGYLISPTLLASHTPTPLSAFGPPPFSVLGHVDHLQTSSILEIPLTLPGATAAPISLDASPILAHPDSDSNMESTQEQSITGSEIDPVALEAISQLILDVLNYGPEFTSPI</sequence>
<organism evidence="2 3">
    <name type="scientific">Paxillus rubicundulus Ve08.2h10</name>
    <dbReference type="NCBI Taxonomy" id="930991"/>
    <lineage>
        <taxon>Eukaryota</taxon>
        <taxon>Fungi</taxon>
        <taxon>Dikarya</taxon>
        <taxon>Basidiomycota</taxon>
        <taxon>Agaricomycotina</taxon>
        <taxon>Agaricomycetes</taxon>
        <taxon>Agaricomycetidae</taxon>
        <taxon>Boletales</taxon>
        <taxon>Paxilineae</taxon>
        <taxon>Paxillaceae</taxon>
        <taxon>Paxillus</taxon>
    </lineage>
</organism>
<protein>
    <submittedName>
        <fullName evidence="2">Unplaced genomic scaffold scaffold_4055, whole genome shotgun sequence</fullName>
    </submittedName>
</protein>
<dbReference type="EMBL" id="KN828877">
    <property type="protein sequence ID" value="KIK74425.1"/>
    <property type="molecule type" value="Genomic_DNA"/>
</dbReference>